<evidence type="ECO:0000256" key="6">
    <source>
        <dbReference type="ARBA" id="ARBA00022741"/>
    </source>
</evidence>
<keyword evidence="3" id="KW-0808">Transferase</keyword>
<keyword evidence="7" id="KW-0067">ATP-binding</keyword>
<keyword evidence="4" id="KW-0548">Nucleotidyltransferase</keyword>
<reference evidence="9" key="1">
    <citation type="submission" date="2018-05" db="EMBL/GenBank/DDBJ databases">
        <authorList>
            <person name="Lanie J.A."/>
            <person name="Ng W.-L."/>
            <person name="Kazmierczak K.M."/>
            <person name="Andrzejewski T.M."/>
            <person name="Davidsen T.M."/>
            <person name="Wayne K.J."/>
            <person name="Tettelin H."/>
            <person name="Glass J.I."/>
            <person name="Rusch D."/>
            <person name="Podicherti R."/>
            <person name="Tsui H.-C.T."/>
            <person name="Winkler M.E."/>
        </authorList>
    </citation>
    <scope>NUCLEOTIDE SEQUENCE</scope>
</reference>
<dbReference type="Pfam" id="PF02696">
    <property type="entry name" value="SelO"/>
    <property type="match status" value="1"/>
</dbReference>
<evidence type="ECO:0000256" key="1">
    <source>
        <dbReference type="ARBA" id="ARBA00001946"/>
    </source>
</evidence>
<feature type="non-terminal residue" evidence="9">
    <location>
        <position position="1"/>
    </location>
</feature>
<dbReference type="InterPro" id="IPR003846">
    <property type="entry name" value="SelO"/>
</dbReference>
<evidence type="ECO:0000256" key="7">
    <source>
        <dbReference type="ARBA" id="ARBA00022840"/>
    </source>
</evidence>
<sequence>VSIQFDNSYARLPDRFFARQMPEPASKPELIRVNRPLAELLGIDADWLASDEGVSMVAGNALPAGSDPIATVYGGHQFGTWNPQLGDGRAVLLGEIVGGDSQRYDIQLKGSGQTPYSRMGDGRAPLGPVLREYLVSEAMAALGVPTSRSLAAVTTGDPVYRETALPGAVLARVARSHIRIGTIQFFAAQEDVEALRLLVEHVVERHYPDISGNCSPALSLLDKVMQVQADLVVRWQMIGFIHGVMNTDNMLLSGETIDYGPCAFMDSYDPETVYSSIDHGGRYAYRNQPGIAHWNIACLAQALLPVIADEEEAAIEQAKAALDQFPDYFLEANIKGLRAKLGLRTAREGDETLAKDFL</sequence>
<evidence type="ECO:0008006" key="10">
    <source>
        <dbReference type="Google" id="ProtNLM"/>
    </source>
</evidence>
<accession>A0A382KC34</accession>
<keyword evidence="5" id="KW-0479">Metal-binding</keyword>
<evidence type="ECO:0000313" key="9">
    <source>
        <dbReference type="EMBL" id="SVC22524.1"/>
    </source>
</evidence>
<dbReference type="EMBL" id="UINC01079991">
    <property type="protein sequence ID" value="SVC22524.1"/>
    <property type="molecule type" value="Genomic_DNA"/>
</dbReference>
<evidence type="ECO:0000256" key="3">
    <source>
        <dbReference type="ARBA" id="ARBA00022679"/>
    </source>
</evidence>
<dbReference type="PANTHER" id="PTHR32057">
    <property type="entry name" value="PROTEIN ADENYLYLTRANSFERASE SELO, MITOCHONDRIAL"/>
    <property type="match status" value="1"/>
</dbReference>
<dbReference type="GO" id="GO:0070733">
    <property type="term" value="F:AMPylase activity"/>
    <property type="evidence" value="ECO:0007669"/>
    <property type="project" value="TreeGrafter"/>
</dbReference>
<protein>
    <recommendedName>
        <fullName evidence="10">YdiU family protein</fullName>
    </recommendedName>
</protein>
<dbReference type="PANTHER" id="PTHR32057:SF14">
    <property type="entry name" value="PROTEIN ADENYLYLTRANSFERASE SELO, MITOCHONDRIAL"/>
    <property type="match status" value="1"/>
</dbReference>
<dbReference type="GO" id="GO:0046872">
    <property type="term" value="F:metal ion binding"/>
    <property type="evidence" value="ECO:0007669"/>
    <property type="project" value="UniProtKB-KW"/>
</dbReference>
<evidence type="ECO:0000256" key="8">
    <source>
        <dbReference type="ARBA" id="ARBA00022842"/>
    </source>
</evidence>
<evidence type="ECO:0000256" key="4">
    <source>
        <dbReference type="ARBA" id="ARBA00022695"/>
    </source>
</evidence>
<dbReference type="NCBIfam" id="NF000658">
    <property type="entry name" value="PRK00029.1"/>
    <property type="match status" value="1"/>
</dbReference>
<name>A0A382KC34_9ZZZZ</name>
<comment type="cofactor">
    <cofactor evidence="1">
        <name>Mg(2+)</name>
        <dbReference type="ChEBI" id="CHEBI:18420"/>
    </cofactor>
</comment>
<keyword evidence="6" id="KW-0547">Nucleotide-binding</keyword>
<dbReference type="GO" id="GO:0005524">
    <property type="term" value="F:ATP binding"/>
    <property type="evidence" value="ECO:0007669"/>
    <property type="project" value="UniProtKB-KW"/>
</dbReference>
<dbReference type="AlphaFoldDB" id="A0A382KC34"/>
<feature type="non-terminal residue" evidence="9">
    <location>
        <position position="358"/>
    </location>
</feature>
<organism evidence="9">
    <name type="scientific">marine metagenome</name>
    <dbReference type="NCBI Taxonomy" id="408172"/>
    <lineage>
        <taxon>unclassified sequences</taxon>
        <taxon>metagenomes</taxon>
        <taxon>ecological metagenomes</taxon>
    </lineage>
</organism>
<comment type="similarity">
    <text evidence="2">Belongs to the SELO family.</text>
</comment>
<evidence type="ECO:0000256" key="2">
    <source>
        <dbReference type="ARBA" id="ARBA00009747"/>
    </source>
</evidence>
<evidence type="ECO:0000256" key="5">
    <source>
        <dbReference type="ARBA" id="ARBA00022723"/>
    </source>
</evidence>
<proteinExistence type="inferred from homology"/>
<keyword evidence="8" id="KW-0460">Magnesium</keyword>
<gene>
    <name evidence="9" type="ORF">METZ01_LOCUS275378</name>
</gene>
<dbReference type="HAMAP" id="MF_00692">
    <property type="entry name" value="SelO"/>
    <property type="match status" value="1"/>
</dbReference>